<name>A0A4Z0YF43_9PEZI</name>
<organism evidence="2 3">
    <name type="scientific">Xylaria hypoxylon</name>
    <dbReference type="NCBI Taxonomy" id="37992"/>
    <lineage>
        <taxon>Eukaryota</taxon>
        <taxon>Fungi</taxon>
        <taxon>Dikarya</taxon>
        <taxon>Ascomycota</taxon>
        <taxon>Pezizomycotina</taxon>
        <taxon>Sordariomycetes</taxon>
        <taxon>Xylariomycetidae</taxon>
        <taxon>Xylariales</taxon>
        <taxon>Xylariaceae</taxon>
        <taxon>Xylaria</taxon>
    </lineage>
</organism>
<dbReference type="Gene3D" id="3.40.630.30">
    <property type="match status" value="1"/>
</dbReference>
<gene>
    <name evidence="2" type="ORF">E0Z10_g6072</name>
</gene>
<sequence length="210" mass="22582">MAASSGEATPVSQAAQITQGGKGEPDSTSLAAQMTKIKQCPLDYIARATPVLTGAFQNDPIFNYFMGALSEEERKEFLPTFLTSLLKAGVLNKGIIIEVSSWGCCAIMLPPGKKADNPRTLFQAGLPGLVLRLKSTGIKVGEPRMLVEHSAAVKRAKKKAFTPKQMSEFWYLFIIDGSGPPAPGPWGDPPRAYEGARPESWTTAVARSLE</sequence>
<reference evidence="2 3" key="1">
    <citation type="submission" date="2019-03" db="EMBL/GenBank/DDBJ databases">
        <title>Draft genome sequence of Xylaria hypoxylon DSM 108379, a ubiquitous saprotrophic-parasitic fungi on hardwood.</title>
        <authorList>
            <person name="Buettner E."/>
            <person name="Leonhardt S."/>
            <person name="Gebauer A.M."/>
            <person name="Liers C."/>
            <person name="Hofrichter M."/>
            <person name="Kellner H."/>
        </authorList>
    </citation>
    <scope>NUCLEOTIDE SEQUENCE [LARGE SCALE GENOMIC DNA]</scope>
    <source>
        <strain evidence="2 3">DSM 108379</strain>
    </source>
</reference>
<feature type="compositionally biased region" description="Polar residues" evidence="1">
    <location>
        <begin position="1"/>
        <end position="19"/>
    </location>
</feature>
<feature type="region of interest" description="Disordered" evidence="1">
    <location>
        <begin position="182"/>
        <end position="210"/>
    </location>
</feature>
<dbReference type="STRING" id="37992.A0A4Z0YF43"/>
<evidence type="ECO:0000313" key="3">
    <source>
        <dbReference type="Proteomes" id="UP000297716"/>
    </source>
</evidence>
<evidence type="ECO:0000313" key="2">
    <source>
        <dbReference type="EMBL" id="TGJ82674.1"/>
    </source>
</evidence>
<accession>A0A4Z0YF43</accession>
<dbReference type="OrthoDB" id="544277at2759"/>
<comment type="caution">
    <text evidence="2">The sequence shown here is derived from an EMBL/GenBank/DDBJ whole genome shotgun (WGS) entry which is preliminary data.</text>
</comment>
<dbReference type="AlphaFoldDB" id="A0A4Z0YF43"/>
<protein>
    <submittedName>
        <fullName evidence="2">Uncharacterized protein</fullName>
    </submittedName>
</protein>
<keyword evidence="3" id="KW-1185">Reference proteome</keyword>
<feature type="region of interest" description="Disordered" evidence="1">
    <location>
        <begin position="1"/>
        <end position="30"/>
    </location>
</feature>
<feature type="compositionally biased region" description="Polar residues" evidence="1">
    <location>
        <begin position="200"/>
        <end position="210"/>
    </location>
</feature>
<dbReference type="Proteomes" id="UP000297716">
    <property type="component" value="Unassembled WGS sequence"/>
</dbReference>
<evidence type="ECO:0000256" key="1">
    <source>
        <dbReference type="SAM" id="MobiDB-lite"/>
    </source>
</evidence>
<proteinExistence type="predicted"/>
<dbReference type="EMBL" id="SKBN01000119">
    <property type="protein sequence ID" value="TGJ82674.1"/>
    <property type="molecule type" value="Genomic_DNA"/>
</dbReference>